<dbReference type="Pfam" id="PF04311">
    <property type="entry name" value="DUF459"/>
    <property type="match status" value="1"/>
</dbReference>
<keyword evidence="2" id="KW-0812">Transmembrane</keyword>
<gene>
    <name evidence="3" type="ORF">UFOPK2683_01404</name>
</gene>
<keyword evidence="2" id="KW-1133">Transmembrane helix</keyword>
<dbReference type="AlphaFoldDB" id="A0A6J6SER7"/>
<feature type="compositionally biased region" description="Low complexity" evidence="1">
    <location>
        <begin position="339"/>
        <end position="361"/>
    </location>
</feature>
<dbReference type="EMBL" id="CAEZYK010000104">
    <property type="protein sequence ID" value="CAB4733075.1"/>
    <property type="molecule type" value="Genomic_DNA"/>
</dbReference>
<dbReference type="InterPro" id="IPR007407">
    <property type="entry name" value="DUF459"/>
</dbReference>
<evidence type="ECO:0000313" key="3">
    <source>
        <dbReference type="EMBL" id="CAB4733075.1"/>
    </source>
</evidence>
<dbReference type="InterPro" id="IPR036514">
    <property type="entry name" value="SGNH_hydro_sf"/>
</dbReference>
<feature type="transmembrane region" description="Helical" evidence="2">
    <location>
        <begin position="20"/>
        <end position="38"/>
    </location>
</feature>
<proteinExistence type="predicted"/>
<dbReference type="Gene3D" id="3.40.50.1110">
    <property type="entry name" value="SGNH hydrolase"/>
    <property type="match status" value="1"/>
</dbReference>
<keyword evidence="2" id="KW-0472">Membrane</keyword>
<name>A0A6J6SER7_9ZZZZ</name>
<sequence length="367" mass="38803">MAVKTKPPKIADDTARRPMAAGRIWLVLAIALLVGGILNAPGLRKTALGQPLGWQRDVAIFLSDRLNEVSHPLLLDQPRAGLQALAGRSGDDDVDLSLPSPTRPVNPQLPPKVPVKKSFSPLAPLKVAIAGDSLSITPGESLINLSPATGSIATIGSVDGHISTGLARPEVFNWPAHLSEVTSAGGLDAVVLTLGSNDDQNLTGDGGVGPLLSPEWETEYRRRVGGLMDSINAKGATLFWVAIPPMSNDVRYDTRYKPMNEIVRSEAAKRPGKVVLVETEPVLTFLGSGYAQYLPTADGGLIQIRTGDGIHFTRAGGDLVAEAVLAAMRKTFDLDSWRTPSTTSASKKGATTTTGPTSTTTEVRKKK</sequence>
<evidence type="ECO:0000256" key="1">
    <source>
        <dbReference type="SAM" id="MobiDB-lite"/>
    </source>
</evidence>
<accession>A0A6J6SER7</accession>
<organism evidence="3">
    <name type="scientific">freshwater metagenome</name>
    <dbReference type="NCBI Taxonomy" id="449393"/>
    <lineage>
        <taxon>unclassified sequences</taxon>
        <taxon>metagenomes</taxon>
        <taxon>ecological metagenomes</taxon>
    </lineage>
</organism>
<dbReference type="SUPFAM" id="SSF52266">
    <property type="entry name" value="SGNH hydrolase"/>
    <property type="match status" value="1"/>
</dbReference>
<evidence type="ECO:0000256" key="2">
    <source>
        <dbReference type="SAM" id="Phobius"/>
    </source>
</evidence>
<protein>
    <submittedName>
        <fullName evidence="3">Unannotated protein</fullName>
    </submittedName>
</protein>
<reference evidence="3" key="1">
    <citation type="submission" date="2020-05" db="EMBL/GenBank/DDBJ databases">
        <authorList>
            <person name="Chiriac C."/>
            <person name="Salcher M."/>
            <person name="Ghai R."/>
            <person name="Kavagutti S V."/>
        </authorList>
    </citation>
    <scope>NUCLEOTIDE SEQUENCE</scope>
</reference>
<feature type="region of interest" description="Disordered" evidence="1">
    <location>
        <begin position="338"/>
        <end position="367"/>
    </location>
</feature>